<dbReference type="EMBL" id="JAWDJX010000026">
    <property type="protein sequence ID" value="KAK3051426.1"/>
    <property type="molecule type" value="Genomic_DNA"/>
</dbReference>
<feature type="compositionally biased region" description="Acidic residues" evidence="1">
    <location>
        <begin position="31"/>
        <end position="42"/>
    </location>
</feature>
<dbReference type="AlphaFoldDB" id="A0AAJ0DCH4"/>
<feature type="region of interest" description="Disordered" evidence="1">
    <location>
        <begin position="1"/>
        <end position="42"/>
    </location>
</feature>
<comment type="caution">
    <text evidence="2">The sequence shown here is derived from an EMBL/GenBank/DDBJ whole genome shotgun (WGS) entry which is preliminary data.</text>
</comment>
<protein>
    <submittedName>
        <fullName evidence="2">Uncharacterized protein</fullName>
    </submittedName>
</protein>
<sequence>MAKKEAPKRINPKLLVGPGRFYGAEQPFEPGVDEDEDNDDDMMMESGEEWRQMLEDMRYPVDGDEDEDDEGEEE</sequence>
<evidence type="ECO:0000256" key="1">
    <source>
        <dbReference type="SAM" id="MobiDB-lite"/>
    </source>
</evidence>
<reference evidence="2" key="1">
    <citation type="submission" date="2023-04" db="EMBL/GenBank/DDBJ databases">
        <title>Black Yeasts Isolated from many extreme environments.</title>
        <authorList>
            <person name="Coleine C."/>
            <person name="Stajich J.E."/>
            <person name="Selbmann L."/>
        </authorList>
    </citation>
    <scope>NUCLEOTIDE SEQUENCE</scope>
    <source>
        <strain evidence="2">CCFEE 5312</strain>
    </source>
</reference>
<evidence type="ECO:0000313" key="2">
    <source>
        <dbReference type="EMBL" id="KAK3051426.1"/>
    </source>
</evidence>
<keyword evidence="3" id="KW-1185">Reference proteome</keyword>
<dbReference type="Proteomes" id="UP001271007">
    <property type="component" value="Unassembled WGS sequence"/>
</dbReference>
<accession>A0AAJ0DCH4</accession>
<proteinExistence type="predicted"/>
<organism evidence="2 3">
    <name type="scientific">Extremus antarcticus</name>
    <dbReference type="NCBI Taxonomy" id="702011"/>
    <lineage>
        <taxon>Eukaryota</taxon>
        <taxon>Fungi</taxon>
        <taxon>Dikarya</taxon>
        <taxon>Ascomycota</taxon>
        <taxon>Pezizomycotina</taxon>
        <taxon>Dothideomycetes</taxon>
        <taxon>Dothideomycetidae</taxon>
        <taxon>Mycosphaerellales</taxon>
        <taxon>Extremaceae</taxon>
        <taxon>Extremus</taxon>
    </lineage>
</organism>
<evidence type="ECO:0000313" key="3">
    <source>
        <dbReference type="Proteomes" id="UP001271007"/>
    </source>
</evidence>
<name>A0AAJ0DCH4_9PEZI</name>
<gene>
    <name evidence="2" type="ORF">LTR09_007449</name>
</gene>